<reference evidence="1 2" key="1">
    <citation type="submission" date="2017-09" db="EMBL/GenBank/DDBJ databases">
        <authorList>
            <person name="Ehlers B."/>
            <person name="Leendertz F.H."/>
        </authorList>
    </citation>
    <scope>NUCLEOTIDE SEQUENCE [LARGE SCALE GENOMIC DNA]</scope>
    <source>
        <strain evidence="1 2">DSM 27208</strain>
    </source>
</reference>
<dbReference type="EMBL" id="OBEJ01000002">
    <property type="protein sequence ID" value="SNZ12356.1"/>
    <property type="molecule type" value="Genomic_DNA"/>
</dbReference>
<sequence length="125" mass="13974">MSLQCLIPSAVAVPDVINTLASLEDGDEVRVELKNGIEFDGVVECTDVMLHVRPKHHREVTVTVAIDEDTAKRIDTVYHSVPVSAYRKRSGWTNATVSHQPEYDEEKGRAPYETLGVVDEIERID</sequence>
<gene>
    <name evidence="1" type="ORF">SAMN06269185_1648</name>
</gene>
<protein>
    <submittedName>
        <fullName evidence="1">Uncharacterized protein</fullName>
    </submittedName>
</protein>
<organism evidence="1 2">
    <name type="scientific">Natronoarchaeum philippinense</name>
    <dbReference type="NCBI Taxonomy" id="558529"/>
    <lineage>
        <taxon>Archaea</taxon>
        <taxon>Methanobacteriati</taxon>
        <taxon>Methanobacteriota</taxon>
        <taxon>Stenosarchaea group</taxon>
        <taxon>Halobacteria</taxon>
        <taxon>Halobacteriales</taxon>
        <taxon>Natronoarchaeaceae</taxon>
    </lineage>
</organism>
<dbReference type="RefSeq" id="WP_179747431.1">
    <property type="nucleotide sequence ID" value="NZ_OBEJ01000002.1"/>
</dbReference>
<evidence type="ECO:0000313" key="1">
    <source>
        <dbReference type="EMBL" id="SNZ12356.1"/>
    </source>
</evidence>
<dbReference type="AlphaFoldDB" id="A0A285NWT8"/>
<accession>A0A285NWT8</accession>
<proteinExistence type="predicted"/>
<name>A0A285NWT8_NATPI</name>
<keyword evidence="2" id="KW-1185">Reference proteome</keyword>
<evidence type="ECO:0000313" key="2">
    <source>
        <dbReference type="Proteomes" id="UP000219453"/>
    </source>
</evidence>
<dbReference type="Proteomes" id="UP000219453">
    <property type="component" value="Unassembled WGS sequence"/>
</dbReference>